<reference evidence="2" key="1">
    <citation type="submission" date="2012-01" db="EMBL/GenBank/DDBJ databases">
        <authorList>
            <person name="Walter R."/>
            <person name="Schartl M."/>
            <person name="Warren W."/>
        </authorList>
    </citation>
    <scope>NUCLEOTIDE SEQUENCE [LARGE SCALE GENOMIC DNA]</scope>
    <source>
        <strain evidence="2">JP 163 A</strain>
    </source>
</reference>
<evidence type="ECO:0000313" key="1">
    <source>
        <dbReference type="Ensembl" id="ENSXMAP00000036115.1"/>
    </source>
</evidence>
<dbReference type="GeneTree" id="ENSGT00940000177606"/>
<proteinExistence type="predicted"/>
<dbReference type="Ensembl" id="ENSXMAT00000038392.1">
    <property type="protein sequence ID" value="ENSXMAP00000036115.1"/>
    <property type="gene ID" value="ENSXMAG00000025099.1"/>
</dbReference>
<reference evidence="2" key="2">
    <citation type="journal article" date="2013" name="Nat. Genet.">
        <title>The genome of the platyfish, Xiphophorus maculatus, provides insights into evolutionary adaptation and several complex traits.</title>
        <authorList>
            <person name="Schartl M."/>
            <person name="Walter R.B."/>
            <person name="Shen Y."/>
            <person name="Garcia T."/>
            <person name="Catchen J."/>
            <person name="Amores A."/>
            <person name="Braasch I."/>
            <person name="Chalopin D."/>
            <person name="Volff J.N."/>
            <person name="Lesch K.P."/>
            <person name="Bisazza A."/>
            <person name="Minx P."/>
            <person name="Hillier L."/>
            <person name="Wilson R.K."/>
            <person name="Fuerstenberg S."/>
            <person name="Boore J."/>
            <person name="Searle S."/>
            <person name="Postlethwait J.H."/>
            <person name="Warren W.C."/>
        </authorList>
    </citation>
    <scope>NUCLEOTIDE SEQUENCE [LARGE SCALE GENOMIC DNA]</scope>
    <source>
        <strain evidence="2">JP 163 A</strain>
    </source>
</reference>
<dbReference type="STRING" id="8083.ENSXMAP00000036115"/>
<accession>A0A3B5R0B7</accession>
<reference evidence="1" key="4">
    <citation type="submission" date="2025-09" db="UniProtKB">
        <authorList>
            <consortium name="Ensembl"/>
        </authorList>
    </citation>
    <scope>IDENTIFICATION</scope>
    <source>
        <strain evidence="1">JP 163 A</strain>
    </source>
</reference>
<protein>
    <submittedName>
        <fullName evidence="1">Uncharacterized protein</fullName>
    </submittedName>
</protein>
<dbReference type="AlphaFoldDB" id="A0A3B5R0B7"/>
<dbReference type="InParanoid" id="A0A3B5R0B7"/>
<reference evidence="1" key="3">
    <citation type="submission" date="2025-08" db="UniProtKB">
        <authorList>
            <consortium name="Ensembl"/>
        </authorList>
    </citation>
    <scope>IDENTIFICATION</scope>
    <source>
        <strain evidence="1">JP 163 A</strain>
    </source>
</reference>
<name>A0A3B5R0B7_XIPMA</name>
<organism evidence="1 2">
    <name type="scientific">Xiphophorus maculatus</name>
    <name type="common">Southern platyfish</name>
    <name type="synonym">Platypoecilus maculatus</name>
    <dbReference type="NCBI Taxonomy" id="8083"/>
    <lineage>
        <taxon>Eukaryota</taxon>
        <taxon>Metazoa</taxon>
        <taxon>Chordata</taxon>
        <taxon>Craniata</taxon>
        <taxon>Vertebrata</taxon>
        <taxon>Euteleostomi</taxon>
        <taxon>Actinopterygii</taxon>
        <taxon>Neopterygii</taxon>
        <taxon>Teleostei</taxon>
        <taxon>Neoteleostei</taxon>
        <taxon>Acanthomorphata</taxon>
        <taxon>Ovalentaria</taxon>
        <taxon>Atherinomorphae</taxon>
        <taxon>Cyprinodontiformes</taxon>
        <taxon>Poeciliidae</taxon>
        <taxon>Poeciliinae</taxon>
        <taxon>Xiphophorus</taxon>
    </lineage>
</organism>
<evidence type="ECO:0000313" key="2">
    <source>
        <dbReference type="Proteomes" id="UP000002852"/>
    </source>
</evidence>
<keyword evidence="2" id="KW-1185">Reference proteome</keyword>
<dbReference type="Proteomes" id="UP000002852">
    <property type="component" value="Unassembled WGS sequence"/>
</dbReference>
<sequence length="83" mass="9588">MQQVNILPSNQENLQENRELKERLMVSEATVHAQAEQLKDYRDLLSEFVISTVACAHILRSRCANIKKRAHLWHLEPPTALIV</sequence>